<protein>
    <submittedName>
        <fullName evidence="2">GNAT family N-acetyltransferase</fullName>
    </submittedName>
</protein>
<name>A0A2U2DT71_9HYPH</name>
<organism evidence="2 3">
    <name type="scientific">Metarhizobium album</name>
    <dbReference type="NCBI Taxonomy" id="2182425"/>
    <lineage>
        <taxon>Bacteria</taxon>
        <taxon>Pseudomonadati</taxon>
        <taxon>Pseudomonadota</taxon>
        <taxon>Alphaproteobacteria</taxon>
        <taxon>Hyphomicrobiales</taxon>
        <taxon>Rhizobiaceae</taxon>
        <taxon>Metarhizobium</taxon>
    </lineage>
</organism>
<dbReference type="InterPro" id="IPR000182">
    <property type="entry name" value="GNAT_dom"/>
</dbReference>
<comment type="caution">
    <text evidence="2">The sequence shown here is derived from an EMBL/GenBank/DDBJ whole genome shotgun (WGS) entry which is preliminary data.</text>
</comment>
<feature type="domain" description="N-acetyltransferase" evidence="1">
    <location>
        <begin position="1"/>
        <end position="148"/>
    </location>
</feature>
<dbReference type="CDD" id="cd04301">
    <property type="entry name" value="NAT_SF"/>
    <property type="match status" value="1"/>
</dbReference>
<dbReference type="Gene3D" id="3.40.630.30">
    <property type="match status" value="1"/>
</dbReference>
<keyword evidence="2" id="KW-0808">Transferase</keyword>
<dbReference type="EMBL" id="QFBC01000003">
    <property type="protein sequence ID" value="PWE56409.1"/>
    <property type="molecule type" value="Genomic_DNA"/>
</dbReference>
<dbReference type="OrthoDB" id="9797178at2"/>
<dbReference type="GO" id="GO:0016747">
    <property type="term" value="F:acyltransferase activity, transferring groups other than amino-acyl groups"/>
    <property type="evidence" value="ECO:0007669"/>
    <property type="project" value="InterPro"/>
</dbReference>
<dbReference type="InterPro" id="IPR016181">
    <property type="entry name" value="Acyl_CoA_acyltransferase"/>
</dbReference>
<reference evidence="2 3" key="1">
    <citation type="submission" date="2018-05" db="EMBL/GenBank/DDBJ databases">
        <title>The draft genome of strain NS-104.</title>
        <authorList>
            <person name="Hang P."/>
            <person name="Jiang J."/>
        </authorList>
    </citation>
    <scope>NUCLEOTIDE SEQUENCE [LARGE SCALE GENOMIC DNA]</scope>
    <source>
        <strain evidence="2 3">NS-104</strain>
    </source>
</reference>
<dbReference type="Pfam" id="PF13508">
    <property type="entry name" value="Acetyltransf_7"/>
    <property type="match status" value="1"/>
</dbReference>
<gene>
    <name evidence="2" type="ORF">DEM27_08410</name>
</gene>
<proteinExistence type="predicted"/>
<sequence length="164" mass="17585">MMIRPERPEDVATIDAVTRAAFADHPHSDQTEHRIVERLRSSGSLALSLVAEEGEDIFGHIAFSPVEIGDGIDGWYGLGPLSVTPDRQGEGIGSALVRQGLARLAELGGHGCVVMGDPGYYSRFGFGHHHDLVLVDCAPQYFMGIALSGPMACGIVRYNSAFYG</sequence>
<keyword evidence="3" id="KW-1185">Reference proteome</keyword>
<evidence type="ECO:0000259" key="1">
    <source>
        <dbReference type="PROSITE" id="PS51186"/>
    </source>
</evidence>
<evidence type="ECO:0000313" key="2">
    <source>
        <dbReference type="EMBL" id="PWE56409.1"/>
    </source>
</evidence>
<dbReference type="AlphaFoldDB" id="A0A2U2DT71"/>
<dbReference type="SUPFAM" id="SSF55729">
    <property type="entry name" value="Acyl-CoA N-acyltransferases (Nat)"/>
    <property type="match status" value="1"/>
</dbReference>
<accession>A0A2U2DT71</accession>
<dbReference type="PROSITE" id="PS51186">
    <property type="entry name" value="GNAT"/>
    <property type="match status" value="1"/>
</dbReference>
<evidence type="ECO:0000313" key="3">
    <source>
        <dbReference type="Proteomes" id="UP000245252"/>
    </source>
</evidence>
<dbReference type="Proteomes" id="UP000245252">
    <property type="component" value="Unassembled WGS sequence"/>
</dbReference>